<reference evidence="1 2" key="1">
    <citation type="journal article" date="2023" name="Plants (Basel)">
        <title>Bridging the Gap: Combining Genomics and Transcriptomics Approaches to Understand Stylosanthes scabra, an Orphan Legume from the Brazilian Caatinga.</title>
        <authorList>
            <person name="Ferreira-Neto J.R.C."/>
            <person name="da Silva M.D."/>
            <person name="Binneck E."/>
            <person name="de Melo N.F."/>
            <person name="da Silva R.H."/>
            <person name="de Melo A.L.T.M."/>
            <person name="Pandolfi V."/>
            <person name="Bustamante F.O."/>
            <person name="Brasileiro-Vidal A.C."/>
            <person name="Benko-Iseppon A.M."/>
        </authorList>
    </citation>
    <scope>NUCLEOTIDE SEQUENCE [LARGE SCALE GENOMIC DNA]</scope>
    <source>
        <tissue evidence="1">Leaves</tissue>
    </source>
</reference>
<keyword evidence="2" id="KW-1185">Reference proteome</keyword>
<comment type="caution">
    <text evidence="1">The sequence shown here is derived from an EMBL/GenBank/DDBJ whole genome shotgun (WGS) entry which is preliminary data.</text>
</comment>
<organism evidence="1 2">
    <name type="scientific">Stylosanthes scabra</name>
    <dbReference type="NCBI Taxonomy" id="79078"/>
    <lineage>
        <taxon>Eukaryota</taxon>
        <taxon>Viridiplantae</taxon>
        <taxon>Streptophyta</taxon>
        <taxon>Embryophyta</taxon>
        <taxon>Tracheophyta</taxon>
        <taxon>Spermatophyta</taxon>
        <taxon>Magnoliopsida</taxon>
        <taxon>eudicotyledons</taxon>
        <taxon>Gunneridae</taxon>
        <taxon>Pentapetalae</taxon>
        <taxon>rosids</taxon>
        <taxon>fabids</taxon>
        <taxon>Fabales</taxon>
        <taxon>Fabaceae</taxon>
        <taxon>Papilionoideae</taxon>
        <taxon>50 kb inversion clade</taxon>
        <taxon>dalbergioids sensu lato</taxon>
        <taxon>Dalbergieae</taxon>
        <taxon>Pterocarpus clade</taxon>
        <taxon>Stylosanthes</taxon>
    </lineage>
</organism>
<name>A0ABU6S6R4_9FABA</name>
<protein>
    <submittedName>
        <fullName evidence="1">Uncharacterized protein</fullName>
    </submittedName>
</protein>
<dbReference type="EMBL" id="JASCZI010060451">
    <property type="protein sequence ID" value="MED6131864.1"/>
    <property type="molecule type" value="Genomic_DNA"/>
</dbReference>
<evidence type="ECO:0000313" key="1">
    <source>
        <dbReference type="EMBL" id="MED6131864.1"/>
    </source>
</evidence>
<gene>
    <name evidence="1" type="ORF">PIB30_013826</name>
</gene>
<proteinExistence type="predicted"/>
<evidence type="ECO:0000313" key="2">
    <source>
        <dbReference type="Proteomes" id="UP001341840"/>
    </source>
</evidence>
<sequence>MAGRNRGRCQAVWDPDINRLNATHHVAGALGFETPRMLTPPPPVVSSLTSHHQNVWFLILEMRVSGTR</sequence>
<accession>A0ABU6S6R4</accession>
<dbReference type="Proteomes" id="UP001341840">
    <property type="component" value="Unassembled WGS sequence"/>
</dbReference>